<feature type="compositionally biased region" description="Polar residues" evidence="1">
    <location>
        <begin position="209"/>
        <end position="218"/>
    </location>
</feature>
<protein>
    <submittedName>
        <fullName evidence="2">Uncharacterized protein</fullName>
    </submittedName>
</protein>
<sequence length="236" mass="24739">LTSNTSGRRQTQVLLSSASETRRLDTNVELVVHPGSGARAGGGRPHLRSLGSILVTSPTAAAGIAAGAAAFGLETLDERGEGSDSASDQSRGNAAAHEQLSVDLRVHTAAHSPHTRAIRGSEVLDAVHVTTNGQYDFRILTDNPRDFSNTDTVLENVKLGEEARAILRQFKENRGKLKADGGRQRGEGGTPAGGATGTPASRRVLSPEVHSSTFNSPGSADAEFFAGTKSNYTERL</sequence>
<feature type="region of interest" description="Disordered" evidence="1">
    <location>
        <begin position="174"/>
        <end position="236"/>
    </location>
</feature>
<proteinExistence type="predicted"/>
<evidence type="ECO:0000256" key="1">
    <source>
        <dbReference type="SAM" id="MobiDB-lite"/>
    </source>
</evidence>
<gene>
    <name evidence="2" type="ORF">TeGR_g4892</name>
</gene>
<comment type="caution">
    <text evidence="2">The sequence shown here is derived from an EMBL/GenBank/DDBJ whole genome shotgun (WGS) entry which is preliminary data.</text>
</comment>
<feature type="compositionally biased region" description="Basic and acidic residues" evidence="1">
    <location>
        <begin position="174"/>
        <end position="186"/>
    </location>
</feature>
<organism evidence="2 3">
    <name type="scientific">Tetraparma gracilis</name>
    <dbReference type="NCBI Taxonomy" id="2962635"/>
    <lineage>
        <taxon>Eukaryota</taxon>
        <taxon>Sar</taxon>
        <taxon>Stramenopiles</taxon>
        <taxon>Ochrophyta</taxon>
        <taxon>Bolidophyceae</taxon>
        <taxon>Parmales</taxon>
        <taxon>Triparmaceae</taxon>
        <taxon>Tetraparma</taxon>
    </lineage>
</organism>
<feature type="compositionally biased region" description="Gly residues" evidence="1">
    <location>
        <begin position="187"/>
        <end position="196"/>
    </location>
</feature>
<evidence type="ECO:0000313" key="2">
    <source>
        <dbReference type="EMBL" id="GMI34770.1"/>
    </source>
</evidence>
<keyword evidence="3" id="KW-1185">Reference proteome</keyword>
<accession>A0ABQ6MWE4</accession>
<dbReference type="Proteomes" id="UP001165060">
    <property type="component" value="Unassembled WGS sequence"/>
</dbReference>
<feature type="non-terminal residue" evidence="2">
    <location>
        <position position="1"/>
    </location>
</feature>
<name>A0ABQ6MWE4_9STRA</name>
<evidence type="ECO:0000313" key="3">
    <source>
        <dbReference type="Proteomes" id="UP001165060"/>
    </source>
</evidence>
<reference evidence="2 3" key="1">
    <citation type="journal article" date="2023" name="Commun. Biol.">
        <title>Genome analysis of Parmales, the sister group of diatoms, reveals the evolutionary specialization of diatoms from phago-mixotrophs to photoautotrophs.</title>
        <authorList>
            <person name="Ban H."/>
            <person name="Sato S."/>
            <person name="Yoshikawa S."/>
            <person name="Yamada K."/>
            <person name="Nakamura Y."/>
            <person name="Ichinomiya M."/>
            <person name="Sato N."/>
            <person name="Blanc-Mathieu R."/>
            <person name="Endo H."/>
            <person name="Kuwata A."/>
            <person name="Ogata H."/>
        </authorList>
    </citation>
    <scope>NUCLEOTIDE SEQUENCE [LARGE SCALE GENOMIC DNA]</scope>
</reference>
<dbReference type="EMBL" id="BRYB01003331">
    <property type="protein sequence ID" value="GMI34770.1"/>
    <property type="molecule type" value="Genomic_DNA"/>
</dbReference>